<comment type="subcellular location">
    <subcellularLocation>
        <location evidence="2">Membrane</location>
        <topology evidence="2">Single-pass membrane protein</topology>
    </subcellularLocation>
    <subcellularLocation>
        <location evidence="1">Nucleus</location>
    </subcellularLocation>
</comment>
<dbReference type="GO" id="GO:0006355">
    <property type="term" value="P:regulation of DNA-templated transcription"/>
    <property type="evidence" value="ECO:0007669"/>
    <property type="project" value="InterPro"/>
</dbReference>
<reference evidence="14" key="1">
    <citation type="submission" date="2015-04" db="UniProtKB">
        <authorList>
            <consortium name="EnsemblPlants"/>
        </authorList>
    </citation>
    <scope>IDENTIFICATION</scope>
</reference>
<dbReference type="Gene3D" id="2.170.150.80">
    <property type="entry name" value="NAC domain"/>
    <property type="match status" value="1"/>
</dbReference>
<evidence type="ECO:0000256" key="12">
    <source>
        <dbReference type="SAM" id="MobiDB-lite"/>
    </source>
</evidence>
<feature type="region of interest" description="Disordered" evidence="12">
    <location>
        <begin position="190"/>
        <end position="215"/>
    </location>
</feature>
<reference evidence="14" key="2">
    <citation type="submission" date="2018-05" db="EMBL/GenBank/DDBJ databases">
        <title>OgluRS3 (Oryza glumaepatula Reference Sequence Version 3).</title>
        <authorList>
            <person name="Zhang J."/>
            <person name="Kudrna D."/>
            <person name="Lee S."/>
            <person name="Talag J."/>
            <person name="Welchert J."/>
            <person name="Wing R.A."/>
        </authorList>
    </citation>
    <scope>NUCLEOTIDE SEQUENCE [LARGE SCALE GENOMIC DNA]</scope>
</reference>
<keyword evidence="4" id="KW-1133">Transmembrane helix</keyword>
<dbReference type="HOGENOM" id="CLU_702818_0_0_1"/>
<keyword evidence="6" id="KW-0238">DNA-binding</keyword>
<keyword evidence="11" id="KW-0175">Coiled coil</keyword>
<feature type="coiled-coil region" evidence="11">
    <location>
        <begin position="163"/>
        <end position="190"/>
    </location>
</feature>
<dbReference type="InterPro" id="IPR003441">
    <property type="entry name" value="NAC-dom"/>
</dbReference>
<keyword evidence="10" id="KW-0539">Nucleus</keyword>
<evidence type="ECO:0000256" key="9">
    <source>
        <dbReference type="ARBA" id="ARBA00023163"/>
    </source>
</evidence>
<evidence type="ECO:0000259" key="13">
    <source>
        <dbReference type="PROSITE" id="PS51005"/>
    </source>
</evidence>
<evidence type="ECO:0000256" key="7">
    <source>
        <dbReference type="ARBA" id="ARBA00023136"/>
    </source>
</evidence>
<dbReference type="SUPFAM" id="SSF101941">
    <property type="entry name" value="NAC domain"/>
    <property type="match status" value="1"/>
</dbReference>
<evidence type="ECO:0000256" key="6">
    <source>
        <dbReference type="ARBA" id="ARBA00023125"/>
    </source>
</evidence>
<keyword evidence="5" id="KW-0805">Transcription regulation</keyword>
<proteinExistence type="predicted"/>
<sequence>MSSKVPGLALLNTSISKSWSDEELVRFLAERKEAHSLPENVFVGMNISLIDPRNSDDPQSPKNGENAIIKSKTGYWKVVGTVRILTSTVIVGMKVTLDHYEGQAPSGKRTGWVMNEYLIEHNDEANLPQDYKNLCTIFFQGDDILNAGDKQICLNANVPNERKEFYLQYLAELEEQNAAWNNQAVSVNEQDVSSSKGLDGQKTSAADDQSVNHAPSREGYIELNDFLNSDSSASTSEYSSQRTMISEEYFDSDAFLREIRNDHNAADEEHTDSKFSVAAASKSDCVVISPPEQGFVNNLDNHATITGDSPQKSVQNDKVDEHSRSMILRHAILVRTGCLNRFMPDLLIEHSQRRLQVLKQQ</sequence>
<evidence type="ECO:0000313" key="15">
    <source>
        <dbReference type="Proteomes" id="UP000026961"/>
    </source>
</evidence>
<keyword evidence="3" id="KW-0812">Transmembrane</keyword>
<dbReference type="AlphaFoldDB" id="A0A0E0B9F0"/>
<accession>A0A0E0B9F0</accession>
<evidence type="ECO:0000256" key="11">
    <source>
        <dbReference type="SAM" id="Coils"/>
    </source>
</evidence>
<evidence type="ECO:0000256" key="5">
    <source>
        <dbReference type="ARBA" id="ARBA00023015"/>
    </source>
</evidence>
<keyword evidence="7" id="KW-0472">Membrane</keyword>
<dbReference type="Proteomes" id="UP000026961">
    <property type="component" value="Chromosome 10"/>
</dbReference>
<dbReference type="Gramene" id="OGLUM10G06920.1">
    <property type="protein sequence ID" value="OGLUM10G06920.1"/>
    <property type="gene ID" value="OGLUM10G06920"/>
</dbReference>
<dbReference type="Pfam" id="PF02365">
    <property type="entry name" value="NAM"/>
    <property type="match status" value="1"/>
</dbReference>
<name>A0A0E0B9F0_9ORYZ</name>
<dbReference type="PROSITE" id="PS51005">
    <property type="entry name" value="NAC"/>
    <property type="match status" value="1"/>
</dbReference>
<evidence type="ECO:0000256" key="10">
    <source>
        <dbReference type="ARBA" id="ARBA00023242"/>
    </source>
</evidence>
<evidence type="ECO:0000256" key="8">
    <source>
        <dbReference type="ARBA" id="ARBA00023159"/>
    </source>
</evidence>
<keyword evidence="15" id="KW-1185">Reference proteome</keyword>
<dbReference type="EnsemblPlants" id="OGLUM10G06920.1">
    <property type="protein sequence ID" value="OGLUM10G06920.1"/>
    <property type="gene ID" value="OGLUM10G06920"/>
</dbReference>
<keyword evidence="8" id="KW-0010">Activator</keyword>
<evidence type="ECO:0000256" key="4">
    <source>
        <dbReference type="ARBA" id="ARBA00022989"/>
    </source>
</evidence>
<protein>
    <recommendedName>
        <fullName evidence="13">NAC domain-containing protein</fullName>
    </recommendedName>
</protein>
<keyword evidence="9" id="KW-0804">Transcription</keyword>
<evidence type="ECO:0000256" key="1">
    <source>
        <dbReference type="ARBA" id="ARBA00004123"/>
    </source>
</evidence>
<evidence type="ECO:0000256" key="3">
    <source>
        <dbReference type="ARBA" id="ARBA00022692"/>
    </source>
</evidence>
<evidence type="ECO:0000256" key="2">
    <source>
        <dbReference type="ARBA" id="ARBA00004167"/>
    </source>
</evidence>
<feature type="domain" description="NAC" evidence="13">
    <location>
        <begin position="11"/>
        <end position="140"/>
    </location>
</feature>
<evidence type="ECO:0000313" key="14">
    <source>
        <dbReference type="EnsemblPlants" id="OGLUM10G06920.1"/>
    </source>
</evidence>
<dbReference type="PANTHER" id="PTHR31744">
    <property type="entry name" value="PROTEIN CUP-SHAPED COTYLEDON 2-RELATED"/>
    <property type="match status" value="1"/>
</dbReference>
<dbReference type="InterPro" id="IPR036093">
    <property type="entry name" value="NAC_dom_sf"/>
</dbReference>
<dbReference type="PANTHER" id="PTHR31744:SF216">
    <property type="entry name" value="NAC TRANSCRIPTION FACTOR"/>
    <property type="match status" value="1"/>
</dbReference>
<feature type="compositionally biased region" description="Polar residues" evidence="12">
    <location>
        <begin position="190"/>
        <end position="213"/>
    </location>
</feature>
<dbReference type="eggNOG" id="ENOG502RXX2">
    <property type="taxonomic scope" value="Eukaryota"/>
</dbReference>
<dbReference type="GO" id="GO:0016020">
    <property type="term" value="C:membrane"/>
    <property type="evidence" value="ECO:0007669"/>
    <property type="project" value="UniProtKB-SubCell"/>
</dbReference>
<dbReference type="GO" id="GO:0005634">
    <property type="term" value="C:nucleus"/>
    <property type="evidence" value="ECO:0007669"/>
    <property type="project" value="UniProtKB-SubCell"/>
</dbReference>
<dbReference type="GO" id="GO:0000976">
    <property type="term" value="F:transcription cis-regulatory region binding"/>
    <property type="evidence" value="ECO:0007669"/>
    <property type="project" value="UniProtKB-ARBA"/>
</dbReference>
<dbReference type="STRING" id="40148.A0A0E0B9F0"/>
<organism evidence="14">
    <name type="scientific">Oryza glumipatula</name>
    <dbReference type="NCBI Taxonomy" id="40148"/>
    <lineage>
        <taxon>Eukaryota</taxon>
        <taxon>Viridiplantae</taxon>
        <taxon>Streptophyta</taxon>
        <taxon>Embryophyta</taxon>
        <taxon>Tracheophyta</taxon>
        <taxon>Spermatophyta</taxon>
        <taxon>Magnoliopsida</taxon>
        <taxon>Liliopsida</taxon>
        <taxon>Poales</taxon>
        <taxon>Poaceae</taxon>
        <taxon>BOP clade</taxon>
        <taxon>Oryzoideae</taxon>
        <taxon>Oryzeae</taxon>
        <taxon>Oryzinae</taxon>
        <taxon>Oryza</taxon>
    </lineage>
</organism>